<evidence type="ECO:0000256" key="3">
    <source>
        <dbReference type="ARBA" id="ARBA00022106"/>
    </source>
</evidence>
<feature type="transmembrane region" description="Helical" evidence="10">
    <location>
        <begin position="12"/>
        <end position="33"/>
    </location>
</feature>
<keyword evidence="12" id="KW-1185">Reference proteome</keyword>
<feature type="transmembrane region" description="Helical" evidence="10">
    <location>
        <begin position="133"/>
        <end position="151"/>
    </location>
</feature>
<keyword evidence="9" id="KW-0046">Antibiotic resistance</keyword>
<feature type="transmembrane region" description="Helical" evidence="10">
    <location>
        <begin position="348"/>
        <end position="371"/>
    </location>
</feature>
<dbReference type="InterPro" id="IPR045070">
    <property type="entry name" value="MATE_MepA-like"/>
</dbReference>
<evidence type="ECO:0000256" key="8">
    <source>
        <dbReference type="ARBA" id="ARBA00023136"/>
    </source>
</evidence>
<feature type="transmembrane region" description="Helical" evidence="10">
    <location>
        <begin position="163"/>
        <end position="183"/>
    </location>
</feature>
<dbReference type="RefSeq" id="WP_349229095.1">
    <property type="nucleotide sequence ID" value="NZ_JBBMFJ010000010.1"/>
</dbReference>
<evidence type="ECO:0000256" key="7">
    <source>
        <dbReference type="ARBA" id="ARBA00022989"/>
    </source>
</evidence>
<keyword evidence="5" id="KW-1003">Cell membrane</keyword>
<organism evidence="11 12">
    <name type="scientific">Ventrimonas faecis</name>
    <dbReference type="NCBI Taxonomy" id="3133170"/>
    <lineage>
        <taxon>Bacteria</taxon>
        <taxon>Bacillati</taxon>
        <taxon>Bacillota</taxon>
        <taxon>Clostridia</taxon>
        <taxon>Lachnospirales</taxon>
        <taxon>Lachnospiraceae</taxon>
        <taxon>Ventrimonas</taxon>
    </lineage>
</organism>
<proteinExistence type="inferred from homology"/>
<dbReference type="PANTHER" id="PTHR43823:SF3">
    <property type="entry name" value="MULTIDRUG EXPORT PROTEIN MEPA"/>
    <property type="match status" value="1"/>
</dbReference>
<evidence type="ECO:0000256" key="1">
    <source>
        <dbReference type="ARBA" id="ARBA00004651"/>
    </source>
</evidence>
<keyword evidence="8 10" id="KW-0472">Membrane</keyword>
<accession>A0ABV1HKL5</accession>
<dbReference type="Pfam" id="PF01554">
    <property type="entry name" value="MatE"/>
    <property type="match status" value="2"/>
</dbReference>
<evidence type="ECO:0000256" key="2">
    <source>
        <dbReference type="ARBA" id="ARBA00008417"/>
    </source>
</evidence>
<reference evidence="11 12" key="1">
    <citation type="submission" date="2024-03" db="EMBL/GenBank/DDBJ databases">
        <title>Human intestinal bacterial collection.</title>
        <authorList>
            <person name="Pauvert C."/>
            <person name="Hitch T.C.A."/>
            <person name="Clavel T."/>
        </authorList>
    </citation>
    <scope>NUCLEOTIDE SEQUENCE [LARGE SCALE GENOMIC DNA]</scope>
    <source>
        <strain evidence="11 12">CLA-AP-H27</strain>
    </source>
</reference>
<dbReference type="PANTHER" id="PTHR43823">
    <property type="entry name" value="SPORULATION PROTEIN YKVU"/>
    <property type="match status" value="1"/>
</dbReference>
<evidence type="ECO:0000256" key="5">
    <source>
        <dbReference type="ARBA" id="ARBA00022475"/>
    </source>
</evidence>
<dbReference type="PIRSF" id="PIRSF006603">
    <property type="entry name" value="DinF"/>
    <property type="match status" value="1"/>
</dbReference>
<keyword evidence="4" id="KW-0813">Transport</keyword>
<protein>
    <recommendedName>
        <fullName evidence="3">Multidrug export protein MepA</fullName>
    </recommendedName>
</protein>
<comment type="subcellular location">
    <subcellularLocation>
        <location evidence="1">Cell membrane</location>
        <topology evidence="1">Multi-pass membrane protein</topology>
    </subcellularLocation>
</comment>
<dbReference type="InterPro" id="IPR048279">
    <property type="entry name" value="MdtK-like"/>
</dbReference>
<evidence type="ECO:0000256" key="4">
    <source>
        <dbReference type="ARBA" id="ARBA00022448"/>
    </source>
</evidence>
<dbReference type="Proteomes" id="UP001437460">
    <property type="component" value="Unassembled WGS sequence"/>
</dbReference>
<evidence type="ECO:0000313" key="11">
    <source>
        <dbReference type="EMBL" id="MEQ2562866.1"/>
    </source>
</evidence>
<feature type="transmembrane region" description="Helical" evidence="10">
    <location>
        <begin position="92"/>
        <end position="113"/>
    </location>
</feature>
<evidence type="ECO:0000313" key="12">
    <source>
        <dbReference type="Proteomes" id="UP001437460"/>
    </source>
</evidence>
<evidence type="ECO:0000256" key="6">
    <source>
        <dbReference type="ARBA" id="ARBA00022692"/>
    </source>
</evidence>
<dbReference type="EMBL" id="JBBMFJ010000010">
    <property type="protein sequence ID" value="MEQ2562866.1"/>
    <property type="molecule type" value="Genomic_DNA"/>
</dbReference>
<gene>
    <name evidence="11" type="ORF">WMO41_06775</name>
</gene>
<feature type="transmembrane region" description="Helical" evidence="10">
    <location>
        <begin position="412"/>
        <end position="430"/>
    </location>
</feature>
<feature type="transmembrane region" description="Helical" evidence="10">
    <location>
        <begin position="383"/>
        <end position="406"/>
    </location>
</feature>
<keyword evidence="6 10" id="KW-0812">Transmembrane</keyword>
<feature type="transmembrane region" description="Helical" evidence="10">
    <location>
        <begin position="189"/>
        <end position="213"/>
    </location>
</feature>
<keyword evidence="7 10" id="KW-1133">Transmembrane helix</keyword>
<sequence length="445" mass="48397">MSTSISQHFSPWSLLKFAFPSIIMMMFMSLYTIVDGIFISRFIGSNALSSLNIVYPVASVVIAIGTMLATGGNAVISRYLGEGKQQLAKECLSLFTLAGFLLSLLTSILAHLFPDFISRALGANDLLLADCRTYLTVLMTFAPACMLQTLFQSYLVTAGAPHLGLFLTMIAGVINAGMDYALIVYCNLGIAGAALATGLGQMVPALAGLVFFLNQKHTLHLTRFTMHTKELIQACYNGSSEMVNQLSNAVITFLFNIILMRLAGPNGVAAITILLYGQFLFNAFYLGFSIGISPIAGYQYGARNRKELKSIYRISFLFVSISSVIIAFAAVYLSTSIVTIFTDDPGTYALAVTGFGIFAYNFLFSGFNIASSGFFTALSNGKVSAIISFCRTLLFTVISLLVLPQFFGVNGAWLAIPVAEFVTLLLCIGMHRKYFYVEGKQNYFH</sequence>
<name>A0ABV1HKL5_9FIRM</name>
<comment type="caution">
    <text evidence="11">The sequence shown here is derived from an EMBL/GenBank/DDBJ whole genome shotgun (WGS) entry which is preliminary data.</text>
</comment>
<dbReference type="CDD" id="cd13143">
    <property type="entry name" value="MATE_MepA_like"/>
    <property type="match status" value="1"/>
</dbReference>
<evidence type="ECO:0000256" key="9">
    <source>
        <dbReference type="ARBA" id="ARBA00023251"/>
    </source>
</evidence>
<feature type="transmembrane region" description="Helical" evidence="10">
    <location>
        <begin position="314"/>
        <end position="342"/>
    </location>
</feature>
<dbReference type="InterPro" id="IPR002528">
    <property type="entry name" value="MATE_fam"/>
</dbReference>
<evidence type="ECO:0000256" key="10">
    <source>
        <dbReference type="SAM" id="Phobius"/>
    </source>
</evidence>
<feature type="transmembrane region" description="Helical" evidence="10">
    <location>
        <begin position="53"/>
        <end position="80"/>
    </location>
</feature>
<dbReference type="InterPro" id="IPR051327">
    <property type="entry name" value="MATE_MepA_subfamily"/>
</dbReference>
<comment type="similarity">
    <text evidence="2">Belongs to the multi antimicrobial extrusion (MATE) (TC 2.A.66.1) family. MepA subfamily.</text>
</comment>
<feature type="transmembrane region" description="Helical" evidence="10">
    <location>
        <begin position="249"/>
        <end position="277"/>
    </location>
</feature>